<reference evidence="9 10" key="1">
    <citation type="submission" date="2017-01" db="EMBL/GenBank/DDBJ databases">
        <authorList>
            <person name="Mah S.A."/>
            <person name="Swanson W.J."/>
            <person name="Moy G.W."/>
            <person name="Vacquier V.D."/>
        </authorList>
    </citation>
    <scope>NUCLEOTIDE SEQUENCE [LARGE SCALE GENOMIC DNA]</scope>
    <source>
        <strain evidence="9 10">NIO-1016</strain>
    </source>
</reference>
<feature type="transmembrane region" description="Helical" evidence="6">
    <location>
        <begin position="110"/>
        <end position="133"/>
    </location>
</feature>
<feature type="transmembrane region" description="Helical" evidence="6">
    <location>
        <begin position="153"/>
        <end position="175"/>
    </location>
</feature>
<dbReference type="PANTHER" id="PTHR46795:SF3">
    <property type="entry name" value="ABC TRANSPORTER PERMEASE"/>
    <property type="match status" value="1"/>
</dbReference>
<feature type="transmembrane region" description="Helical" evidence="6">
    <location>
        <begin position="585"/>
        <end position="603"/>
    </location>
</feature>
<feature type="transmembrane region" description="Helical" evidence="6">
    <location>
        <begin position="615"/>
        <end position="640"/>
    </location>
</feature>
<evidence type="ECO:0000313" key="10">
    <source>
        <dbReference type="Proteomes" id="UP000186385"/>
    </source>
</evidence>
<evidence type="ECO:0000256" key="1">
    <source>
        <dbReference type="ARBA" id="ARBA00004651"/>
    </source>
</evidence>
<dbReference type="PIRSF" id="PIRSF018968">
    <property type="entry name" value="ABC_permease_BceB"/>
    <property type="match status" value="1"/>
</dbReference>
<feature type="domain" description="ABC3 transporter permease C-terminal" evidence="7">
    <location>
        <begin position="60"/>
        <end position="178"/>
    </location>
</feature>
<evidence type="ECO:0000256" key="5">
    <source>
        <dbReference type="ARBA" id="ARBA00023136"/>
    </source>
</evidence>
<keyword evidence="11" id="KW-1185">Reference proteome</keyword>
<evidence type="ECO:0000313" key="8">
    <source>
        <dbReference type="EMBL" id="OXS76568.1"/>
    </source>
</evidence>
<protein>
    <submittedName>
        <fullName evidence="8">Bacitracin ABC transporter permease</fullName>
    </submittedName>
    <submittedName>
        <fullName evidence="9">Bacitracin transport system permease protein</fullName>
    </submittedName>
</protein>
<dbReference type="EMBL" id="FTLX01000006">
    <property type="protein sequence ID" value="SIR20984.1"/>
    <property type="molecule type" value="Genomic_DNA"/>
</dbReference>
<dbReference type="AlphaFoldDB" id="A0A1N6Z2B2"/>
<keyword evidence="4 6" id="KW-1133">Transmembrane helix</keyword>
<feature type="transmembrane region" description="Helical" evidence="6">
    <location>
        <begin position="60"/>
        <end position="80"/>
    </location>
</feature>
<keyword evidence="3 6" id="KW-0812">Transmembrane</keyword>
<sequence>MSINKLIGRNLKKNLRHYYLYVFALVFSAALYFSFVTLQYDPSMDAAEGSIKGAAATRTASILLVAIVTIFLLYANSIFIKRRSKEIGLLQLIGMTKGQIIRLLSVENMILYFGSLLAGLLAGFAFSRLVIMVLYKITGVQAIASLSFSPQALWQTVLVFVFIYAAIVAMNTLFIKRQTILSLFRTSGTAEEKNQRITKLDAAIGLLGIGLIAAGYIVSSRLFGGDFMSMNALFGAMAFILASVIIGTYLFYKGSVRFLFHLIRKRKGGYLTVNDALSLSSIMFRMKSNALMLTIITTVSALAIGLLSLTYISYYSAEKAAEQSVPQDFAFFTPQDAALFKQSLDQHAIAYEEKQIETIQVEVNVASIMESKMEDVTFDADKMLMPAMSDRDAPGFDVHPEDTVFSGYSDALSRFMPLKESGEIELLGLTEVIPQHYIGLERDFLLPYFFSSGGLPVAVVDDSVFRRLKQDIDPAIQRETSLYIGLQIRNEDELHQANQLFLEQSFGSTIAPLSQLEMAVNQKQNMGLIMFIVGFLGLTFLITSGCILYFKQMDESEQEKGSYTILRKLGYTQGDLLKGLQFKQLFNFGIPLTIGLLHSYFAVQSGWFFFGAELWMPMLIVMILYTALYSIFGLLSVFYCKKVIQDAL</sequence>
<reference evidence="8" key="3">
    <citation type="submission" date="2017-03" db="EMBL/GenBank/DDBJ databases">
        <authorList>
            <person name="Dastager S.G."/>
            <person name="Neurgaonkar P.S."/>
            <person name="Dharne M.S."/>
        </authorList>
    </citation>
    <scope>NUCLEOTIDE SEQUENCE</scope>
    <source>
        <strain evidence="8">DSM 25145</strain>
    </source>
</reference>
<evidence type="ECO:0000256" key="4">
    <source>
        <dbReference type="ARBA" id="ARBA00022989"/>
    </source>
</evidence>
<reference evidence="11" key="2">
    <citation type="submission" date="2017-03" db="EMBL/GenBank/DDBJ databases">
        <title>Bacillus sp. V-88(T) DSM27956, whole genome shotgun sequencing project.</title>
        <authorList>
            <person name="Dastager S.G."/>
            <person name="Neurgaonkar P.S."/>
            <person name="Dharne M.S."/>
        </authorList>
    </citation>
    <scope>NUCLEOTIDE SEQUENCE [LARGE SCALE GENOMIC DNA]</scope>
    <source>
        <strain evidence="11">DSM 25145</strain>
    </source>
</reference>
<proteinExistence type="inferred from homology"/>
<evidence type="ECO:0000313" key="11">
    <source>
        <dbReference type="Proteomes" id="UP000215545"/>
    </source>
</evidence>
<dbReference type="GO" id="GO:0055085">
    <property type="term" value="P:transmembrane transport"/>
    <property type="evidence" value="ECO:0007669"/>
    <property type="project" value="UniProtKB-UniRule"/>
</dbReference>
<name>A0A1N6Z2B2_9BACI</name>
<organism evidence="9 10">
    <name type="scientific">Domibacillus enclensis</name>
    <dbReference type="NCBI Taxonomy" id="1017273"/>
    <lineage>
        <taxon>Bacteria</taxon>
        <taxon>Bacillati</taxon>
        <taxon>Bacillota</taxon>
        <taxon>Bacilli</taxon>
        <taxon>Bacillales</taxon>
        <taxon>Bacillaceae</taxon>
        <taxon>Domibacillus</taxon>
    </lineage>
</organism>
<feature type="transmembrane region" description="Helical" evidence="6">
    <location>
        <begin position="230"/>
        <end position="252"/>
    </location>
</feature>
<evidence type="ECO:0000256" key="6">
    <source>
        <dbReference type="PIRNR" id="PIRNR018968"/>
    </source>
</evidence>
<accession>A0A1N6Z2B2</accession>
<dbReference type="Pfam" id="PF02687">
    <property type="entry name" value="FtsX"/>
    <property type="match status" value="1"/>
</dbReference>
<dbReference type="RefSeq" id="WP_045851204.1">
    <property type="nucleotide sequence ID" value="NZ_FTLX01000006.1"/>
</dbReference>
<comment type="subcellular location">
    <subcellularLocation>
        <location evidence="1 6">Cell membrane</location>
        <topology evidence="1 6">Multi-pass membrane protein</topology>
    </subcellularLocation>
</comment>
<feature type="transmembrane region" description="Helical" evidence="6">
    <location>
        <begin position="20"/>
        <end position="40"/>
    </location>
</feature>
<evidence type="ECO:0000259" key="7">
    <source>
        <dbReference type="Pfam" id="PF02687"/>
    </source>
</evidence>
<feature type="transmembrane region" description="Helical" evidence="6">
    <location>
        <begin position="200"/>
        <end position="218"/>
    </location>
</feature>
<dbReference type="EMBL" id="MWSK01000006">
    <property type="protein sequence ID" value="OXS76568.1"/>
    <property type="molecule type" value="Genomic_DNA"/>
</dbReference>
<dbReference type="InterPro" id="IPR027022">
    <property type="entry name" value="ABC_permease_BceB-typ"/>
</dbReference>
<dbReference type="PANTHER" id="PTHR46795">
    <property type="entry name" value="ABC TRANSPORTER PERMEASE-RELATED-RELATED"/>
    <property type="match status" value="1"/>
</dbReference>
<dbReference type="InterPro" id="IPR003838">
    <property type="entry name" value="ABC3_permease_C"/>
</dbReference>
<gene>
    <name evidence="8" type="ORF">B1B05_12890</name>
    <name evidence="9" type="ORF">SAMN05443094_10671</name>
</gene>
<comment type="similarity">
    <text evidence="6">Belongs to the ABC-4 integral membrane protein family.</text>
</comment>
<dbReference type="GO" id="GO:0005886">
    <property type="term" value="C:plasma membrane"/>
    <property type="evidence" value="ECO:0007669"/>
    <property type="project" value="UniProtKB-SubCell"/>
</dbReference>
<evidence type="ECO:0000313" key="9">
    <source>
        <dbReference type="EMBL" id="SIR20984.1"/>
    </source>
</evidence>
<evidence type="ECO:0000256" key="3">
    <source>
        <dbReference type="ARBA" id="ARBA00022692"/>
    </source>
</evidence>
<feature type="transmembrane region" description="Helical" evidence="6">
    <location>
        <begin position="290"/>
        <end position="314"/>
    </location>
</feature>
<dbReference type="OrthoDB" id="1705903at2"/>
<dbReference type="Proteomes" id="UP000186385">
    <property type="component" value="Unassembled WGS sequence"/>
</dbReference>
<dbReference type="InterPro" id="IPR052536">
    <property type="entry name" value="ABC-4_Integral_Memb_Prot"/>
</dbReference>
<feature type="transmembrane region" description="Helical" evidence="6">
    <location>
        <begin position="528"/>
        <end position="550"/>
    </location>
</feature>
<keyword evidence="6" id="KW-0813">Transport</keyword>
<keyword evidence="2 6" id="KW-1003">Cell membrane</keyword>
<dbReference type="STRING" id="1017273.SAMN05443094_10671"/>
<dbReference type="Proteomes" id="UP000215545">
    <property type="component" value="Unassembled WGS sequence"/>
</dbReference>
<keyword evidence="5 6" id="KW-0472">Membrane</keyword>
<evidence type="ECO:0000256" key="2">
    <source>
        <dbReference type="ARBA" id="ARBA00022475"/>
    </source>
</evidence>